<evidence type="ECO:0000313" key="1">
    <source>
        <dbReference type="EMBL" id="PKQ60514.1"/>
    </source>
</evidence>
<keyword evidence="2" id="KW-1185">Reference proteome</keyword>
<sequence length="76" mass="8522">MPAETTNLFLLLGIPLTKAHLSDGILTNKVSIITPSLLDFIFNYGQYKLSNQQSFFRSAFSFHHKNNPTESLASSF</sequence>
<dbReference type="EMBL" id="MVDD01000024">
    <property type="protein sequence ID" value="PKQ60514.1"/>
    <property type="molecule type" value="Genomic_DNA"/>
</dbReference>
<name>A0A2N3HR32_9BACT</name>
<comment type="caution">
    <text evidence="1">The sequence shown here is derived from an EMBL/GenBank/DDBJ whole genome shotgun (WGS) entry which is preliminary data.</text>
</comment>
<gene>
    <name evidence="1" type="ORF">BZG02_18795</name>
</gene>
<reference evidence="1 2" key="1">
    <citation type="journal article" date="2017" name="Front. Microbiol.">
        <title>Labilibaculum manganireducens gen. nov., sp. nov. and Labilibaculum filiforme sp. nov., Novel Bacteroidetes Isolated from Subsurface Sediments of the Baltic Sea.</title>
        <authorList>
            <person name="Vandieken V."/>
            <person name="Marshall I.P."/>
            <person name="Niemann H."/>
            <person name="Engelen B."/>
            <person name="Cypionka H."/>
        </authorList>
    </citation>
    <scope>NUCLEOTIDE SEQUENCE [LARGE SCALE GENOMIC DNA]</scope>
    <source>
        <strain evidence="1 2">59.16B</strain>
    </source>
</reference>
<accession>A0A2N3HR32</accession>
<dbReference type="Proteomes" id="UP000233535">
    <property type="component" value="Unassembled WGS sequence"/>
</dbReference>
<evidence type="ECO:0000313" key="2">
    <source>
        <dbReference type="Proteomes" id="UP000233535"/>
    </source>
</evidence>
<organism evidence="1 2">
    <name type="scientific">Labilibaculum filiforme</name>
    <dbReference type="NCBI Taxonomy" id="1940526"/>
    <lineage>
        <taxon>Bacteria</taxon>
        <taxon>Pseudomonadati</taxon>
        <taxon>Bacteroidota</taxon>
        <taxon>Bacteroidia</taxon>
        <taxon>Marinilabiliales</taxon>
        <taxon>Marinifilaceae</taxon>
        <taxon>Labilibaculum</taxon>
    </lineage>
</organism>
<protein>
    <submittedName>
        <fullName evidence="1">Uncharacterized protein</fullName>
    </submittedName>
</protein>
<proteinExistence type="predicted"/>
<dbReference type="AlphaFoldDB" id="A0A2N3HR32"/>